<accession>A0ABX6JZE2</accession>
<dbReference type="Gene3D" id="1.10.10.10">
    <property type="entry name" value="Winged helix-like DNA-binding domain superfamily/Winged helix DNA-binding domain"/>
    <property type="match status" value="1"/>
</dbReference>
<name>A0ABX6JZE2_9MICO</name>
<dbReference type="InterPro" id="IPR036388">
    <property type="entry name" value="WH-like_DNA-bd_sf"/>
</dbReference>
<dbReference type="CDD" id="cd07377">
    <property type="entry name" value="WHTH_GntR"/>
    <property type="match status" value="1"/>
</dbReference>
<dbReference type="EMBL" id="CP049933">
    <property type="protein sequence ID" value="QIM18194.1"/>
    <property type="molecule type" value="Genomic_DNA"/>
</dbReference>
<gene>
    <name evidence="5" type="ORF">G7066_05130</name>
</gene>
<proteinExistence type="predicted"/>
<dbReference type="SMART" id="SM00345">
    <property type="entry name" value="HTH_GNTR"/>
    <property type="match status" value="1"/>
</dbReference>
<sequence length="271" mass="29920">MPPFHASKEGQHSPLRPLTRPLNLRETVLEQLRTAIITGEIAEGELVSAPTLGQALGVSATPVREAMMDLVREGLVETIKNKGFRVTTMSDADLDDLAQLRRLIEPPAMQLVVGNIDDGTHAELVALAEACQEAAKRGDLVEYLRDDREFHALLLQQSGNPQLANLATSLRIRARMYGIATLAENGLLAHSAQEHQQLIELLRAGDADAAEHLMHEHIAHTRNSWATGTPKTARQTATHDKNHGRDSYWLRHHWSRHRLLCSQGGAVSPCH</sequence>
<keyword evidence="6" id="KW-1185">Reference proteome</keyword>
<evidence type="ECO:0000256" key="1">
    <source>
        <dbReference type="ARBA" id="ARBA00023015"/>
    </source>
</evidence>
<evidence type="ECO:0000259" key="4">
    <source>
        <dbReference type="PROSITE" id="PS50949"/>
    </source>
</evidence>
<protein>
    <submittedName>
        <fullName evidence="5">GntR family transcriptional regulator</fullName>
    </submittedName>
</protein>
<evidence type="ECO:0000256" key="2">
    <source>
        <dbReference type="ARBA" id="ARBA00023125"/>
    </source>
</evidence>
<dbReference type="SUPFAM" id="SSF46785">
    <property type="entry name" value="Winged helix' DNA-binding domain"/>
    <property type="match status" value="1"/>
</dbReference>
<keyword evidence="1" id="KW-0805">Transcription regulation</keyword>
<dbReference type="InterPro" id="IPR011711">
    <property type="entry name" value="GntR_C"/>
</dbReference>
<dbReference type="PANTHER" id="PTHR43537">
    <property type="entry name" value="TRANSCRIPTIONAL REGULATOR, GNTR FAMILY"/>
    <property type="match status" value="1"/>
</dbReference>
<keyword evidence="2" id="KW-0238">DNA-binding</keyword>
<dbReference type="InterPro" id="IPR000524">
    <property type="entry name" value="Tscrpt_reg_HTH_GntR"/>
</dbReference>
<dbReference type="Gene3D" id="1.20.120.530">
    <property type="entry name" value="GntR ligand-binding domain-like"/>
    <property type="match status" value="1"/>
</dbReference>
<dbReference type="InterPro" id="IPR036390">
    <property type="entry name" value="WH_DNA-bd_sf"/>
</dbReference>
<dbReference type="Pfam" id="PF07729">
    <property type="entry name" value="FCD"/>
    <property type="match status" value="1"/>
</dbReference>
<dbReference type="Proteomes" id="UP000503441">
    <property type="component" value="Chromosome"/>
</dbReference>
<dbReference type="SUPFAM" id="SSF48008">
    <property type="entry name" value="GntR ligand-binding domain-like"/>
    <property type="match status" value="1"/>
</dbReference>
<dbReference type="Pfam" id="PF00392">
    <property type="entry name" value="GntR"/>
    <property type="match status" value="1"/>
</dbReference>
<dbReference type="SMART" id="SM00895">
    <property type="entry name" value="FCD"/>
    <property type="match status" value="1"/>
</dbReference>
<keyword evidence="3" id="KW-0804">Transcription</keyword>
<evidence type="ECO:0000313" key="5">
    <source>
        <dbReference type="EMBL" id="QIM18194.1"/>
    </source>
</evidence>
<evidence type="ECO:0000313" key="6">
    <source>
        <dbReference type="Proteomes" id="UP000503441"/>
    </source>
</evidence>
<organism evidence="5 6">
    <name type="scientific">Leucobacter coleopterorum</name>
    <dbReference type="NCBI Taxonomy" id="2714933"/>
    <lineage>
        <taxon>Bacteria</taxon>
        <taxon>Bacillati</taxon>
        <taxon>Actinomycetota</taxon>
        <taxon>Actinomycetes</taxon>
        <taxon>Micrococcales</taxon>
        <taxon>Microbacteriaceae</taxon>
        <taxon>Leucobacter</taxon>
    </lineage>
</organism>
<dbReference type="RefSeq" id="WP_166329544.1">
    <property type="nucleotide sequence ID" value="NZ_CP049933.1"/>
</dbReference>
<reference evidence="5 6" key="1">
    <citation type="submission" date="2020-03" db="EMBL/GenBank/DDBJ databases">
        <title>Leucobacter sp. nov., isolated from beetles.</title>
        <authorList>
            <person name="Hyun D.-W."/>
            <person name="Bae J.-W."/>
        </authorList>
    </citation>
    <scope>NUCLEOTIDE SEQUENCE [LARGE SCALE GENOMIC DNA]</scope>
    <source>
        <strain evidence="5 6">HDW9A</strain>
    </source>
</reference>
<feature type="domain" description="HTH gntR-type" evidence="4">
    <location>
        <begin position="22"/>
        <end position="89"/>
    </location>
</feature>
<evidence type="ECO:0000256" key="3">
    <source>
        <dbReference type="ARBA" id="ARBA00023163"/>
    </source>
</evidence>
<dbReference type="InterPro" id="IPR008920">
    <property type="entry name" value="TF_FadR/GntR_C"/>
</dbReference>
<dbReference type="PANTHER" id="PTHR43537:SF45">
    <property type="entry name" value="GNTR FAMILY REGULATORY PROTEIN"/>
    <property type="match status" value="1"/>
</dbReference>
<dbReference type="PROSITE" id="PS50949">
    <property type="entry name" value="HTH_GNTR"/>
    <property type="match status" value="1"/>
</dbReference>